<organism evidence="1 2">
    <name type="scientific">Helicobacter brantae</name>
    <dbReference type="NCBI Taxonomy" id="375927"/>
    <lineage>
        <taxon>Bacteria</taxon>
        <taxon>Pseudomonadati</taxon>
        <taxon>Campylobacterota</taxon>
        <taxon>Epsilonproteobacteria</taxon>
        <taxon>Campylobacterales</taxon>
        <taxon>Helicobacteraceae</taxon>
        <taxon>Helicobacter</taxon>
    </lineage>
</organism>
<dbReference type="AlphaFoldDB" id="A0A3D8J0Y6"/>
<accession>A0A3D8J0Y6</accession>
<gene>
    <name evidence="1" type="ORF">CQA58_05420</name>
</gene>
<dbReference type="OrthoDB" id="9812065at2"/>
<proteinExistence type="predicted"/>
<evidence type="ECO:0000313" key="1">
    <source>
        <dbReference type="EMBL" id="RDU70441.1"/>
    </source>
</evidence>
<comment type="caution">
    <text evidence="1">The sequence shown here is derived from an EMBL/GenBank/DDBJ whole genome shotgun (WGS) entry which is preliminary data.</text>
</comment>
<evidence type="ECO:0000313" key="2">
    <source>
        <dbReference type="Proteomes" id="UP000257045"/>
    </source>
</evidence>
<reference evidence="1 2" key="1">
    <citation type="submission" date="2018-04" db="EMBL/GenBank/DDBJ databases">
        <title>Novel Campyloabacter and Helicobacter Species and Strains.</title>
        <authorList>
            <person name="Mannion A.J."/>
            <person name="Shen Z."/>
            <person name="Fox J.G."/>
        </authorList>
    </citation>
    <scope>NUCLEOTIDE SEQUENCE [LARGE SCALE GENOMIC DNA]</scope>
    <source>
        <strain evidence="1 2">MIT 04-9366</strain>
    </source>
</reference>
<sequence length="170" mass="20489">MKRFILIVLLGVWGYGNQDVFKSLLTEALREEYSMQIYCIPPIIRFYAPLTQNDARDVARKKLYGKSLTKLYTYEQYKDKLQDFIANHNLSIIKESKNKRGHNTCVVDFMREGKIIHTFSFEGYYIEQEERVGKLFIDNKVYLWNQAKTFRDFRAMFCPYPKDFEEWDWD</sequence>
<dbReference type="RefSeq" id="WP_115569710.1">
    <property type="nucleotide sequence ID" value="NZ_NXLV01000009.1"/>
</dbReference>
<protein>
    <submittedName>
        <fullName evidence="1">Uncharacterized protein</fullName>
    </submittedName>
</protein>
<keyword evidence="2" id="KW-1185">Reference proteome</keyword>
<dbReference type="EMBL" id="NXLV01000009">
    <property type="protein sequence ID" value="RDU70441.1"/>
    <property type="molecule type" value="Genomic_DNA"/>
</dbReference>
<dbReference type="Proteomes" id="UP000257045">
    <property type="component" value="Unassembled WGS sequence"/>
</dbReference>
<name>A0A3D8J0Y6_9HELI</name>